<dbReference type="PROSITE" id="PS50118">
    <property type="entry name" value="HMG_BOX_2"/>
    <property type="match status" value="1"/>
</dbReference>
<evidence type="ECO:0000256" key="4">
    <source>
        <dbReference type="SAM" id="MobiDB-lite"/>
    </source>
</evidence>
<keyword evidence="2 3" id="KW-0539">Nucleus</keyword>
<protein>
    <recommendedName>
        <fullName evidence="5">HMG box domain-containing protein</fullName>
    </recommendedName>
</protein>
<feature type="compositionally biased region" description="Polar residues" evidence="4">
    <location>
        <begin position="268"/>
        <end position="281"/>
    </location>
</feature>
<dbReference type="EMBL" id="KN848705">
    <property type="protein sequence ID" value="KIR78829.1"/>
    <property type="molecule type" value="Genomic_DNA"/>
</dbReference>
<feature type="DNA-binding region" description="HMG box" evidence="3">
    <location>
        <begin position="55"/>
        <end position="117"/>
    </location>
</feature>
<feature type="compositionally biased region" description="Basic residues" evidence="4">
    <location>
        <begin position="119"/>
        <end position="130"/>
    </location>
</feature>
<organism evidence="6 7">
    <name type="scientific">Cryptococcus gattii EJB2</name>
    <dbReference type="NCBI Taxonomy" id="1296103"/>
    <lineage>
        <taxon>Eukaryota</taxon>
        <taxon>Fungi</taxon>
        <taxon>Dikarya</taxon>
        <taxon>Basidiomycota</taxon>
        <taxon>Agaricomycotina</taxon>
        <taxon>Tremellomycetes</taxon>
        <taxon>Tremellales</taxon>
        <taxon>Cryptococcaceae</taxon>
        <taxon>Cryptococcus</taxon>
        <taxon>Cryptococcus gattii species complex</taxon>
    </lineage>
</organism>
<dbReference type="CDD" id="cd01389">
    <property type="entry name" value="HMG-box_ROX1-like"/>
    <property type="match status" value="1"/>
</dbReference>
<dbReference type="InterPro" id="IPR051356">
    <property type="entry name" value="SOX/SOX-like_TF"/>
</dbReference>
<feature type="compositionally biased region" description="Basic and acidic residues" evidence="4">
    <location>
        <begin position="1"/>
        <end position="21"/>
    </location>
</feature>
<dbReference type="InterPro" id="IPR009071">
    <property type="entry name" value="HMG_box_dom"/>
</dbReference>
<dbReference type="SUPFAM" id="SSF47095">
    <property type="entry name" value="HMG-box"/>
    <property type="match status" value="1"/>
</dbReference>
<accession>A0ABR5BT94</accession>
<sequence length="634" mass="68775">MLKRISEGEKVPGIDKAREELGLSLSHGDGLGDEGSGNRAMPPPPVKKIKVRKGAKMPTEDYIALGPGKGGKGLPQSDISKVISHLWKNEVSEIRTVYENRANAKKLEHQKLYPDYKFKPKRKAEKLKQRKEREREKQEARRLREEEKQAGKAKRRSRNRERRSSVSSGDTPTFGRTLTYDSESSGFYPSSFETSNMPDLPATAAQATFKRPFPLPNYAVPALPGIEGSPSSTSGQAVAHDHTWGHTRHTGPLMMTTLDLIAPPMTEQYSSDSFSTPSQHLTAPASPGQLLSLDTASYEANFPAIAGSSPQSFVSDEGFQKALLSITSAAHNVSGRPMAVLDIDDISVLGDDLCHAHEDPAVLAQAWWELDKHSFENDTRSPPSTSGLIADDLSSNIISITIDEGSPRRETLDAIDHDAEASQLPLVIEGVAYQNLPTIYQQPIYYTAVFDSNSDFLGMTPVFEPTLFEQAPSSFDQGPFLSTAQPLSPTETYSAGPTPRESTFLQAGQDFNRMSFSPTVEGTVRTASAANTAPRHVSSSAYPFTPLSMDTMGLPSATGIVDRNTSFSALTAVLAGHGMGMMGEDMLAWDEDEFAAENAAANASVVVNGSRKRRESVSMVNLGPIVQATLQQAL</sequence>
<dbReference type="InterPro" id="IPR036910">
    <property type="entry name" value="HMG_box_dom_sf"/>
</dbReference>
<feature type="region of interest" description="Disordered" evidence="4">
    <location>
        <begin position="111"/>
        <end position="182"/>
    </location>
</feature>
<feature type="region of interest" description="Disordered" evidence="4">
    <location>
        <begin position="1"/>
        <end position="55"/>
    </location>
</feature>
<proteinExistence type="predicted"/>
<evidence type="ECO:0000256" key="2">
    <source>
        <dbReference type="ARBA" id="ARBA00023242"/>
    </source>
</evidence>
<evidence type="ECO:0000256" key="1">
    <source>
        <dbReference type="ARBA" id="ARBA00023125"/>
    </source>
</evidence>
<feature type="compositionally biased region" description="Basic and acidic residues" evidence="4">
    <location>
        <begin position="131"/>
        <end position="150"/>
    </location>
</feature>
<dbReference type="PANTHER" id="PTHR45789">
    <property type="entry name" value="FI18025P1"/>
    <property type="match status" value="1"/>
</dbReference>
<gene>
    <name evidence="6" type="ORF">I306_04191</name>
</gene>
<feature type="region of interest" description="Disordered" evidence="4">
    <location>
        <begin position="268"/>
        <end position="287"/>
    </location>
</feature>
<evidence type="ECO:0000313" key="7">
    <source>
        <dbReference type="Proteomes" id="UP000054272"/>
    </source>
</evidence>
<dbReference type="Gene3D" id="1.10.30.10">
    <property type="entry name" value="High mobility group box domain"/>
    <property type="match status" value="1"/>
</dbReference>
<name>A0ABR5BT94_9TREE</name>
<feature type="domain" description="HMG box" evidence="5">
    <location>
        <begin position="55"/>
        <end position="117"/>
    </location>
</feature>
<feature type="compositionally biased region" description="Polar residues" evidence="4">
    <location>
        <begin position="169"/>
        <end position="182"/>
    </location>
</feature>
<evidence type="ECO:0000256" key="3">
    <source>
        <dbReference type="PROSITE-ProRule" id="PRU00267"/>
    </source>
</evidence>
<evidence type="ECO:0000313" key="6">
    <source>
        <dbReference type="EMBL" id="KIR78829.1"/>
    </source>
</evidence>
<dbReference type="Pfam" id="PF00505">
    <property type="entry name" value="HMG_box"/>
    <property type="match status" value="1"/>
</dbReference>
<dbReference type="PANTHER" id="PTHR45789:SF2">
    <property type="entry name" value="FI18025P1"/>
    <property type="match status" value="1"/>
</dbReference>
<keyword evidence="1 3" id="KW-0238">DNA-binding</keyword>
<dbReference type="Proteomes" id="UP000054272">
    <property type="component" value="Unassembled WGS sequence"/>
</dbReference>
<keyword evidence="7" id="KW-1185">Reference proteome</keyword>
<feature type="compositionally biased region" description="Basic residues" evidence="4">
    <location>
        <begin position="151"/>
        <end position="161"/>
    </location>
</feature>
<reference evidence="6 7" key="1">
    <citation type="submission" date="2015-01" db="EMBL/GenBank/DDBJ databases">
        <title>The Genome Sequence of Cryptococcus gattii EJB2.</title>
        <authorList>
            <consortium name="The Broad Institute Genomics Platform"/>
            <person name="Cuomo C."/>
            <person name="Litvintseva A."/>
            <person name="Chen Y."/>
            <person name="Heitman J."/>
            <person name="Sun S."/>
            <person name="Springer D."/>
            <person name="Dromer F."/>
            <person name="Young S."/>
            <person name="Zeng Q."/>
            <person name="Gargeya S."/>
            <person name="Abouelleil A."/>
            <person name="Alvarado L."/>
            <person name="Chapman S.B."/>
            <person name="Gainer-Dewar J."/>
            <person name="Goldberg J."/>
            <person name="Griggs A."/>
            <person name="Gujja S."/>
            <person name="Hansen M."/>
            <person name="Howarth C."/>
            <person name="Imamovic A."/>
            <person name="Larimer J."/>
            <person name="Murphy C."/>
            <person name="Naylor J."/>
            <person name="Pearson M."/>
            <person name="Priest M."/>
            <person name="Roberts A."/>
            <person name="Saif S."/>
            <person name="Shea T."/>
            <person name="Sykes S."/>
            <person name="Wortman J."/>
            <person name="Nusbaum C."/>
            <person name="Birren B."/>
        </authorList>
    </citation>
    <scope>NUCLEOTIDE SEQUENCE [LARGE SCALE GENOMIC DNA]</scope>
    <source>
        <strain evidence="6 7">EJB2</strain>
    </source>
</reference>
<evidence type="ECO:0000259" key="5">
    <source>
        <dbReference type="PROSITE" id="PS50118"/>
    </source>
</evidence>